<dbReference type="EMBL" id="DRWN01000023">
    <property type="protein sequence ID" value="HHK68087.1"/>
    <property type="molecule type" value="Genomic_DNA"/>
</dbReference>
<name>A0A7C5Q6A8_CALS0</name>
<proteinExistence type="predicted"/>
<accession>A0A7C5Q6A8</accession>
<evidence type="ECO:0000313" key="1">
    <source>
        <dbReference type="EMBL" id="HHK68087.1"/>
    </source>
</evidence>
<dbReference type="AlphaFoldDB" id="A0A7C5Q6A8"/>
<comment type="caution">
    <text evidence="1">The sequence shown here is derived from an EMBL/GenBank/DDBJ whole genome shotgun (WGS) entry which is preliminary data.</text>
</comment>
<reference evidence="1" key="1">
    <citation type="journal article" date="2020" name="mSystems">
        <title>Genome- and Community-Level Interaction Insights into Carbon Utilization and Element Cycling Functions of Hydrothermarchaeota in Hydrothermal Sediment.</title>
        <authorList>
            <person name="Zhou Z."/>
            <person name="Liu Y."/>
            <person name="Xu W."/>
            <person name="Pan J."/>
            <person name="Luo Z.H."/>
            <person name="Li M."/>
        </authorList>
    </citation>
    <scope>NUCLEOTIDE SEQUENCE [LARGE SCALE GENOMIC DNA]</scope>
    <source>
        <strain evidence="1">SpSt-1056</strain>
    </source>
</reference>
<protein>
    <submittedName>
        <fullName evidence="1">Uncharacterized protein</fullName>
    </submittedName>
</protein>
<gene>
    <name evidence="1" type="ORF">ENM11_02880</name>
</gene>
<sequence>MSLHRKAAKKFFHKPHVGIVKSLEGITVLRLAETLHNILKSLNMDYEYSVENDGNRCTLDFVASFRQRSPMQLWVYAYESDIGCVVEVKVFHELELSAEADELLSRLVDRIDAAL</sequence>
<organism evidence="1">
    <name type="scientific">Caldiarchaeum subterraneum</name>
    <dbReference type="NCBI Taxonomy" id="311458"/>
    <lineage>
        <taxon>Archaea</taxon>
        <taxon>Nitrososphaerota</taxon>
        <taxon>Candidatus Caldarchaeales</taxon>
        <taxon>Candidatus Caldarchaeaceae</taxon>
        <taxon>Candidatus Caldarchaeum</taxon>
    </lineage>
</organism>